<sequence length="453" mass="51698">MWVHERWWFKLAHVCRRWRYLVLGSASHLGLCLLCTYGTPVADMLAHSPPFPIIIDYIDEDREVTTEDEEGILLALRHRDRVRRIRLWRDVPNLRTLLMALDDGFPILEFLYIEALAKQDSDAGLMLPKTLQAPHLRHLVLDNFAIPIGSPLLTASAVLATLSLINIHPSAYFTPNDLLQRLSLLPQLETLGIEFYSPIPYRDVEMQLSRTPMATHVTLPTLRWFGFRGTSAYLEALLPRMTTPLLQKLQVLFFNQLTFSIPHLVQFIRMAENLRFGSVRIEFFAKGVNVFVHPSEEAGVYALYMHVICKVFDWQVASAAHILTALGTMFSDVEHLTLEYGGHFVSAEWHNEADRTQWRELLRSFSKVKTLRVDDELIWELSHSLRLEEGESPLELLPELKKLSYPASGFAADLFAPFLYMRQSVGAPVVLVRRASSRSESLVSVASVSTNGY</sequence>
<dbReference type="Proteomes" id="UP001207468">
    <property type="component" value="Unassembled WGS sequence"/>
</dbReference>
<evidence type="ECO:0000313" key="2">
    <source>
        <dbReference type="Proteomes" id="UP001207468"/>
    </source>
</evidence>
<reference evidence="1" key="1">
    <citation type="submission" date="2021-03" db="EMBL/GenBank/DDBJ databases">
        <title>Evolutionary priming and transition to the ectomycorrhizal habit in an iconic lineage of mushroom-forming fungi: is preadaptation a requirement?</title>
        <authorList>
            <consortium name="DOE Joint Genome Institute"/>
            <person name="Looney B.P."/>
            <person name="Miyauchi S."/>
            <person name="Morin E."/>
            <person name="Drula E."/>
            <person name="Courty P.E."/>
            <person name="Chicoki N."/>
            <person name="Fauchery L."/>
            <person name="Kohler A."/>
            <person name="Kuo A."/>
            <person name="LaButti K."/>
            <person name="Pangilinan J."/>
            <person name="Lipzen A."/>
            <person name="Riley R."/>
            <person name="Andreopoulos W."/>
            <person name="He G."/>
            <person name="Johnson J."/>
            <person name="Barry K.W."/>
            <person name="Grigoriev I.V."/>
            <person name="Nagy L."/>
            <person name="Hibbett D."/>
            <person name="Henrissat B."/>
            <person name="Matheny P.B."/>
            <person name="Labbe J."/>
            <person name="Martin A.F."/>
        </authorList>
    </citation>
    <scope>NUCLEOTIDE SEQUENCE</scope>
    <source>
        <strain evidence="1">BPL698</strain>
    </source>
</reference>
<gene>
    <name evidence="1" type="ORF">F5148DRAFT_1214955</name>
</gene>
<evidence type="ECO:0000313" key="1">
    <source>
        <dbReference type="EMBL" id="KAI9461534.1"/>
    </source>
</evidence>
<comment type="caution">
    <text evidence="1">The sequence shown here is derived from an EMBL/GenBank/DDBJ whole genome shotgun (WGS) entry which is preliminary data.</text>
</comment>
<keyword evidence="2" id="KW-1185">Reference proteome</keyword>
<organism evidence="1 2">
    <name type="scientific">Russula earlei</name>
    <dbReference type="NCBI Taxonomy" id="71964"/>
    <lineage>
        <taxon>Eukaryota</taxon>
        <taxon>Fungi</taxon>
        <taxon>Dikarya</taxon>
        <taxon>Basidiomycota</taxon>
        <taxon>Agaricomycotina</taxon>
        <taxon>Agaricomycetes</taxon>
        <taxon>Russulales</taxon>
        <taxon>Russulaceae</taxon>
        <taxon>Russula</taxon>
    </lineage>
</organism>
<accession>A0ACC0U516</accession>
<protein>
    <submittedName>
        <fullName evidence="1">Uncharacterized protein</fullName>
    </submittedName>
</protein>
<dbReference type="EMBL" id="JAGFNK010000176">
    <property type="protein sequence ID" value="KAI9461534.1"/>
    <property type="molecule type" value="Genomic_DNA"/>
</dbReference>
<proteinExistence type="predicted"/>
<name>A0ACC0U516_9AGAM</name>